<reference evidence="8" key="1">
    <citation type="submission" date="2024-02" db="UniProtKB">
        <authorList>
            <consortium name="WormBaseParasite"/>
        </authorList>
    </citation>
    <scope>IDENTIFICATION</scope>
</reference>
<dbReference type="SUPFAM" id="SSF81321">
    <property type="entry name" value="Family A G protein-coupled receptor-like"/>
    <property type="match status" value="1"/>
</dbReference>
<evidence type="ECO:0000256" key="5">
    <source>
        <dbReference type="SAM" id="Phobius"/>
    </source>
</evidence>
<dbReference type="Proteomes" id="UP000887575">
    <property type="component" value="Unassembled WGS sequence"/>
</dbReference>
<feature type="transmembrane region" description="Helical" evidence="5">
    <location>
        <begin position="32"/>
        <end position="54"/>
    </location>
</feature>
<organism evidence="7 8">
    <name type="scientific">Mesorhabditis belari</name>
    <dbReference type="NCBI Taxonomy" id="2138241"/>
    <lineage>
        <taxon>Eukaryota</taxon>
        <taxon>Metazoa</taxon>
        <taxon>Ecdysozoa</taxon>
        <taxon>Nematoda</taxon>
        <taxon>Chromadorea</taxon>
        <taxon>Rhabditida</taxon>
        <taxon>Rhabditina</taxon>
        <taxon>Rhabditomorpha</taxon>
        <taxon>Rhabditoidea</taxon>
        <taxon>Rhabditidae</taxon>
        <taxon>Mesorhabditinae</taxon>
        <taxon>Mesorhabditis</taxon>
    </lineage>
</organism>
<keyword evidence="4 5" id="KW-0472">Membrane</keyword>
<dbReference type="PANTHER" id="PTHR24224">
    <property type="entry name" value="CARDIOACCELERATORY PEPTIDE RECEPTOR-RELATED"/>
    <property type="match status" value="1"/>
</dbReference>
<dbReference type="Pfam" id="PF00001">
    <property type="entry name" value="7tm_1"/>
    <property type="match status" value="1"/>
</dbReference>
<accession>A0AAF3ESJ6</accession>
<dbReference type="GO" id="GO:0016020">
    <property type="term" value="C:membrane"/>
    <property type="evidence" value="ECO:0007669"/>
    <property type="project" value="UniProtKB-SubCell"/>
</dbReference>
<evidence type="ECO:0000313" key="8">
    <source>
        <dbReference type="WBParaSite" id="MBELARI_LOCUS17000"/>
    </source>
</evidence>
<evidence type="ECO:0000256" key="3">
    <source>
        <dbReference type="ARBA" id="ARBA00022989"/>
    </source>
</evidence>
<comment type="subcellular location">
    <subcellularLocation>
        <location evidence="1">Membrane</location>
    </subcellularLocation>
</comment>
<dbReference type="InterPro" id="IPR017452">
    <property type="entry name" value="GPCR_Rhodpsn_7TM"/>
</dbReference>
<feature type="transmembrane region" description="Helical" evidence="5">
    <location>
        <begin position="135"/>
        <end position="153"/>
    </location>
</feature>
<evidence type="ECO:0000313" key="7">
    <source>
        <dbReference type="Proteomes" id="UP000887575"/>
    </source>
</evidence>
<name>A0AAF3ESJ6_9BILA</name>
<dbReference type="PROSITE" id="PS50262">
    <property type="entry name" value="G_PROTEIN_RECEP_F1_2"/>
    <property type="match status" value="1"/>
</dbReference>
<protein>
    <submittedName>
        <fullName evidence="8">G-protein coupled receptors family 1 profile domain-containing protein</fullName>
    </submittedName>
</protein>
<feature type="transmembrane region" description="Helical" evidence="5">
    <location>
        <begin position="165"/>
        <end position="187"/>
    </location>
</feature>
<evidence type="ECO:0000256" key="1">
    <source>
        <dbReference type="ARBA" id="ARBA00004370"/>
    </source>
</evidence>
<keyword evidence="7" id="KW-1185">Reference proteome</keyword>
<dbReference type="InterPro" id="IPR000276">
    <property type="entry name" value="GPCR_Rhodpsn"/>
</dbReference>
<feature type="domain" description="G-protein coupled receptors family 1 profile" evidence="6">
    <location>
        <begin position="48"/>
        <end position="373"/>
    </location>
</feature>
<dbReference type="GO" id="GO:0004930">
    <property type="term" value="F:G protein-coupled receptor activity"/>
    <property type="evidence" value="ECO:0007669"/>
    <property type="project" value="InterPro"/>
</dbReference>
<dbReference type="AlphaFoldDB" id="A0AAF3ESJ6"/>
<evidence type="ECO:0000256" key="4">
    <source>
        <dbReference type="ARBA" id="ARBA00023136"/>
    </source>
</evidence>
<evidence type="ECO:0000256" key="2">
    <source>
        <dbReference type="ARBA" id="ARBA00022692"/>
    </source>
</evidence>
<dbReference type="PANTHER" id="PTHR24224:SF37">
    <property type="entry name" value="G-PROTEIN COUPLED RECEPTORS FAMILY 1 PROFILE DOMAIN-CONTAINING PROTEIN"/>
    <property type="match status" value="1"/>
</dbReference>
<dbReference type="WBParaSite" id="MBELARI_LOCUS17000">
    <property type="protein sequence ID" value="MBELARI_LOCUS17000"/>
    <property type="gene ID" value="MBELARI_LOCUS17000"/>
</dbReference>
<keyword evidence="2 5" id="KW-0812">Transmembrane</keyword>
<dbReference type="Gene3D" id="1.20.1070.10">
    <property type="entry name" value="Rhodopsin 7-helix transmembrane proteins"/>
    <property type="match status" value="1"/>
</dbReference>
<keyword evidence="3 5" id="KW-1133">Transmembrane helix</keyword>
<sequence>MMKGFITIYQKFLLIINNLVTSRGNVDEVMNLSFIVIYLVVPILGVALNFYVFARLIRVARANAVRFETTSALPLCAMSVSDSVCLLAEFSQVVFHWWIVRAISDADQKANRVLVFTFFCKANIFLMHTTSAFSVWSWLVLSILRYTAVFHPLKYRTIWRQPRDALKLLVVVCSLCESWILLVVVYFPSDNKGPAMCAENPSIDQHTIKMAHLMDICMFYAVPAMLRIFFDGIVLFHCYSPYGTIDEPPSLYERRYAISLPSMERRMSTTENDFLNSGANMALVVSMAQCAGQQMTKKRQLYQKRRQAMIMRSITISALNLLCNLPHHIHRTWLTLMDGDLQEQQVESEFSKYIESITQVLYFSQFACNAFYLSTSIYETTAHTRHAILSSGPKTVTRIESRDDE</sequence>
<evidence type="ECO:0000259" key="6">
    <source>
        <dbReference type="PROSITE" id="PS50262"/>
    </source>
</evidence>
<proteinExistence type="predicted"/>
<dbReference type="InterPro" id="IPR052665">
    <property type="entry name" value="Neuropeptide-GPCR"/>
</dbReference>